<comment type="caution">
    <text evidence="1">The sequence shown here is derived from an EMBL/GenBank/DDBJ whole genome shotgun (WGS) entry which is preliminary data.</text>
</comment>
<proteinExistence type="predicted"/>
<dbReference type="RefSeq" id="WP_344452818.1">
    <property type="nucleotide sequence ID" value="NZ_BAAATZ010000019.1"/>
</dbReference>
<gene>
    <name evidence="1" type="ORF">GCM10010439_46900</name>
</gene>
<evidence type="ECO:0000313" key="1">
    <source>
        <dbReference type="EMBL" id="GAA2731437.1"/>
    </source>
</evidence>
<sequence>MNAEVLRHWAERLCEIPSSRSTTVLSVLGIQGSLVAHFNDFLVEPPPPGTGSLRVSERSGELFILELIPAGTAPVTPADLTPHFGPGRDVVRVHWQDPFPLCYRVELPGSPHYCDLFAYFPSPPAATTPALRLTLRRQPSRPA</sequence>
<evidence type="ECO:0000313" key="2">
    <source>
        <dbReference type="Proteomes" id="UP001501842"/>
    </source>
</evidence>
<dbReference type="EMBL" id="BAAATZ010000019">
    <property type="protein sequence ID" value="GAA2731437.1"/>
    <property type="molecule type" value="Genomic_DNA"/>
</dbReference>
<accession>A0ABN3UF26</accession>
<keyword evidence="2" id="KW-1185">Reference proteome</keyword>
<reference evidence="1 2" key="1">
    <citation type="journal article" date="2019" name="Int. J. Syst. Evol. Microbiol.">
        <title>The Global Catalogue of Microorganisms (GCM) 10K type strain sequencing project: providing services to taxonomists for standard genome sequencing and annotation.</title>
        <authorList>
            <consortium name="The Broad Institute Genomics Platform"/>
            <consortium name="The Broad Institute Genome Sequencing Center for Infectious Disease"/>
            <person name="Wu L."/>
            <person name="Ma J."/>
        </authorList>
    </citation>
    <scope>NUCLEOTIDE SEQUENCE [LARGE SCALE GENOMIC DNA]</scope>
    <source>
        <strain evidence="1 2">JCM 8201</strain>
    </source>
</reference>
<organism evidence="1 2">
    <name type="scientific">Actinocorallia aurantiaca</name>
    <dbReference type="NCBI Taxonomy" id="46204"/>
    <lineage>
        <taxon>Bacteria</taxon>
        <taxon>Bacillati</taxon>
        <taxon>Actinomycetota</taxon>
        <taxon>Actinomycetes</taxon>
        <taxon>Streptosporangiales</taxon>
        <taxon>Thermomonosporaceae</taxon>
        <taxon>Actinocorallia</taxon>
    </lineage>
</organism>
<protein>
    <submittedName>
        <fullName evidence="1">Uncharacterized protein</fullName>
    </submittedName>
</protein>
<name>A0ABN3UF26_9ACTN</name>
<dbReference type="Proteomes" id="UP001501842">
    <property type="component" value="Unassembled WGS sequence"/>
</dbReference>